<dbReference type="InterPro" id="IPR050167">
    <property type="entry name" value="Ser_Thr_protein_kinase"/>
</dbReference>
<dbReference type="InterPro" id="IPR000719">
    <property type="entry name" value="Prot_kinase_dom"/>
</dbReference>
<name>A0A397JGW4_9GLOM</name>
<dbReference type="Proteomes" id="UP000266861">
    <property type="component" value="Unassembled WGS sequence"/>
</dbReference>
<dbReference type="PANTHER" id="PTHR23257">
    <property type="entry name" value="SERINE-THREONINE PROTEIN KINASE"/>
    <property type="match status" value="1"/>
</dbReference>
<organism evidence="2 3">
    <name type="scientific">Diversispora epigaea</name>
    <dbReference type="NCBI Taxonomy" id="1348612"/>
    <lineage>
        <taxon>Eukaryota</taxon>
        <taxon>Fungi</taxon>
        <taxon>Fungi incertae sedis</taxon>
        <taxon>Mucoromycota</taxon>
        <taxon>Glomeromycotina</taxon>
        <taxon>Glomeromycetes</taxon>
        <taxon>Diversisporales</taxon>
        <taxon>Diversisporaceae</taxon>
        <taxon>Diversispora</taxon>
    </lineage>
</organism>
<dbReference type="GO" id="GO:0005524">
    <property type="term" value="F:ATP binding"/>
    <property type="evidence" value="ECO:0007669"/>
    <property type="project" value="InterPro"/>
</dbReference>
<dbReference type="Pfam" id="PF00069">
    <property type="entry name" value="Pkinase"/>
    <property type="match status" value="1"/>
</dbReference>
<gene>
    <name evidence="2" type="ORF">Glove_82g80</name>
</gene>
<dbReference type="InterPro" id="IPR011009">
    <property type="entry name" value="Kinase-like_dom_sf"/>
</dbReference>
<keyword evidence="3" id="KW-1185">Reference proteome</keyword>
<feature type="domain" description="Protein kinase" evidence="1">
    <location>
        <begin position="1"/>
        <end position="209"/>
    </location>
</feature>
<evidence type="ECO:0000259" key="1">
    <source>
        <dbReference type="PROSITE" id="PS50011"/>
    </source>
</evidence>
<dbReference type="Gene3D" id="1.10.510.10">
    <property type="entry name" value="Transferase(Phosphotransferase) domain 1"/>
    <property type="match status" value="1"/>
</dbReference>
<accession>A0A397JGW4</accession>
<reference evidence="2 3" key="1">
    <citation type="submission" date="2018-08" db="EMBL/GenBank/DDBJ databases">
        <title>Genome and evolution of the arbuscular mycorrhizal fungus Diversispora epigaea (formerly Glomus versiforme) and its bacterial endosymbionts.</title>
        <authorList>
            <person name="Sun X."/>
            <person name="Fei Z."/>
            <person name="Harrison M."/>
        </authorList>
    </citation>
    <scope>NUCLEOTIDE SEQUENCE [LARGE SCALE GENOMIC DNA]</scope>
    <source>
        <strain evidence="2 3">IT104</strain>
    </source>
</reference>
<dbReference type="SUPFAM" id="SSF56112">
    <property type="entry name" value="Protein kinase-like (PK-like)"/>
    <property type="match status" value="1"/>
</dbReference>
<dbReference type="PANTHER" id="PTHR23257:SF770">
    <property type="entry name" value="STRESS-ACTIVATED PROTEIN KINASE ALPHA"/>
    <property type="match status" value="1"/>
</dbReference>
<protein>
    <recommendedName>
        <fullName evidence="1">Protein kinase domain-containing protein</fullName>
    </recommendedName>
</protein>
<comment type="caution">
    <text evidence="2">The sequence shown here is derived from an EMBL/GenBank/DDBJ whole genome shotgun (WGS) entry which is preliminary data.</text>
</comment>
<dbReference type="GO" id="GO:0004672">
    <property type="term" value="F:protein kinase activity"/>
    <property type="evidence" value="ECO:0007669"/>
    <property type="project" value="InterPro"/>
</dbReference>
<evidence type="ECO:0000313" key="3">
    <source>
        <dbReference type="Proteomes" id="UP000266861"/>
    </source>
</evidence>
<dbReference type="EMBL" id="PQFF01000078">
    <property type="protein sequence ID" value="RHZ84414.1"/>
    <property type="molecule type" value="Genomic_DNA"/>
</dbReference>
<evidence type="ECO:0000313" key="2">
    <source>
        <dbReference type="EMBL" id="RHZ84414.1"/>
    </source>
</evidence>
<dbReference type="PROSITE" id="PS50011">
    <property type="entry name" value="PROTEIN_KINASE_DOM"/>
    <property type="match status" value="1"/>
</dbReference>
<sequence>MEHLTEGRYTSIYTAMWKGGRYDKWNPEKQILEKLRKHKVVLKRLNNSNNNNVKWFQEVTLSFTYVMKILFIEICIQEIFYIMQKFFERAVSDLGLSGPVNKPLNSIYGNLTYIAPEVLCDQIYAIKSDIYSLGILMWEIVTDETSFHEYEQLSMALAKQCWDSNPDNNRPDANTVRERMKLLIGPLYKEKNSLKSKINDFFKFFNFKLQKKKKK</sequence>
<proteinExistence type="predicted"/>
<dbReference type="SMART" id="SM00220">
    <property type="entry name" value="S_TKc"/>
    <property type="match status" value="1"/>
</dbReference>
<dbReference type="OrthoDB" id="2791079at2759"/>
<dbReference type="GO" id="GO:0007165">
    <property type="term" value="P:signal transduction"/>
    <property type="evidence" value="ECO:0007669"/>
    <property type="project" value="TreeGrafter"/>
</dbReference>
<dbReference type="AlphaFoldDB" id="A0A397JGW4"/>
<dbReference type="GO" id="GO:0005737">
    <property type="term" value="C:cytoplasm"/>
    <property type="evidence" value="ECO:0007669"/>
    <property type="project" value="TreeGrafter"/>
</dbReference>
<dbReference type="STRING" id="1348612.A0A397JGW4"/>